<sequence length="383" mass="41922">MIKFVFAFLLTLFGGAALAQSSVTNAQQEKREPQTLNVRVEQAEPFRTAKEDKPALVAILTGPFGGGIAGAIAAGFGVLIAHLTGRSTLRQKSNEAEMKEIQERLNSFYGPFKIRSVENKLIASEFRQKQGGPEFRTLIALLDPQWKTNLSNADQSLLRKMIENGTTLRGLIQEKSGHVYGALMPKLAEAATHFTMLEMAYNDQLDNTPDRFSAYVYPRELDEQIDEEIEYLNARVDLLLHYPGTQHPTGRRLPTNSITSIAPFLTTIVAVGLLALPTAWTLGGQSLLTMPFVLTSAITAGATAMLSAVLWMMAARNNDDRAANYAAAGMSGATAVFTIAAITLPPELAAQQPWISDHWSPLVYTFGMAMTVATVFSAWRRIK</sequence>
<dbReference type="AlphaFoldDB" id="A0AAW9FFT9"/>
<protein>
    <submittedName>
        <fullName evidence="3">Uncharacterized protein</fullName>
    </submittedName>
</protein>
<dbReference type="RefSeq" id="WP_320203107.1">
    <property type="nucleotide sequence ID" value="NZ_CP192782.1"/>
</dbReference>
<name>A0AAW9FFT9_9HYPH</name>
<evidence type="ECO:0000256" key="2">
    <source>
        <dbReference type="SAM" id="SignalP"/>
    </source>
</evidence>
<reference evidence="3" key="1">
    <citation type="journal article" date="2023" name="Phytobiomes J">
        <title>Deciphering the key players within the bacterial microbiota associated with aerial crown gall tumors on rhododendron: Insights into the gallobiome.</title>
        <authorList>
            <person name="Kuzmanovic N."/>
            <person name="Nesme J."/>
            <person name="Wolf J."/>
            <person name="Neumann-Schaal M."/>
            <person name="Petersen J."/>
            <person name="Fernandez-Gnecco G."/>
            <person name="Sproeer C."/>
            <person name="Bunk B."/>
            <person name="Overmann J."/>
            <person name="Sorensen S.J."/>
            <person name="Idczak E."/>
            <person name="Smalla K."/>
        </authorList>
    </citation>
    <scope>NUCLEOTIDE SEQUENCE</scope>
    <source>
        <strain evidence="3">Rho-11.1</strain>
    </source>
</reference>
<keyword evidence="1" id="KW-1133">Transmembrane helix</keyword>
<feature type="transmembrane region" description="Helical" evidence="1">
    <location>
        <begin position="55"/>
        <end position="83"/>
    </location>
</feature>
<evidence type="ECO:0000256" key="1">
    <source>
        <dbReference type="SAM" id="Phobius"/>
    </source>
</evidence>
<accession>A0AAW9FFT9</accession>
<keyword evidence="1" id="KW-0472">Membrane</keyword>
<dbReference type="EMBL" id="JAVRAF010000007">
    <property type="protein sequence ID" value="MDX8304365.1"/>
    <property type="molecule type" value="Genomic_DNA"/>
</dbReference>
<feature type="signal peptide" evidence="2">
    <location>
        <begin position="1"/>
        <end position="19"/>
    </location>
</feature>
<feature type="chain" id="PRO_5043555572" evidence="2">
    <location>
        <begin position="20"/>
        <end position="383"/>
    </location>
</feature>
<feature type="transmembrane region" description="Helical" evidence="1">
    <location>
        <begin position="323"/>
        <end position="342"/>
    </location>
</feature>
<proteinExistence type="predicted"/>
<gene>
    <name evidence="3" type="ORF">RMR22_19060</name>
</gene>
<evidence type="ECO:0000313" key="3">
    <source>
        <dbReference type="EMBL" id="MDX8304365.1"/>
    </source>
</evidence>
<feature type="transmembrane region" description="Helical" evidence="1">
    <location>
        <begin position="261"/>
        <end position="280"/>
    </location>
</feature>
<keyword evidence="2" id="KW-0732">Signal</keyword>
<feature type="transmembrane region" description="Helical" evidence="1">
    <location>
        <begin position="362"/>
        <end position="379"/>
    </location>
</feature>
<feature type="transmembrane region" description="Helical" evidence="1">
    <location>
        <begin position="292"/>
        <end position="311"/>
    </location>
</feature>
<comment type="caution">
    <text evidence="3">The sequence shown here is derived from an EMBL/GenBank/DDBJ whole genome shotgun (WGS) entry which is preliminary data.</text>
</comment>
<keyword evidence="1" id="KW-0812">Transmembrane</keyword>
<organism evidence="3">
    <name type="scientific">Agrobacterium rosae</name>
    <dbReference type="NCBI Taxonomy" id="1972867"/>
    <lineage>
        <taxon>Bacteria</taxon>
        <taxon>Pseudomonadati</taxon>
        <taxon>Pseudomonadota</taxon>
        <taxon>Alphaproteobacteria</taxon>
        <taxon>Hyphomicrobiales</taxon>
        <taxon>Rhizobiaceae</taxon>
        <taxon>Rhizobium/Agrobacterium group</taxon>
        <taxon>Agrobacterium</taxon>
    </lineage>
</organism>